<reference evidence="2" key="1">
    <citation type="submission" date="2022-02" db="EMBL/GenBank/DDBJ databases">
        <authorList>
            <person name="King R."/>
        </authorList>
    </citation>
    <scope>NUCLEOTIDE SEQUENCE</scope>
</reference>
<accession>A0A9P0IAA9</accession>
<dbReference type="EMBL" id="LR824558">
    <property type="protein sequence ID" value="CAH1642583.1"/>
    <property type="molecule type" value="Genomic_DNA"/>
</dbReference>
<feature type="compositionally biased region" description="Basic residues" evidence="1">
    <location>
        <begin position="90"/>
        <end position="106"/>
    </location>
</feature>
<dbReference type="Proteomes" id="UP001153321">
    <property type="component" value="Chromosome 27"/>
</dbReference>
<keyword evidence="3" id="KW-1185">Reference proteome</keyword>
<feature type="region of interest" description="Disordered" evidence="1">
    <location>
        <begin position="1"/>
        <end position="34"/>
    </location>
</feature>
<gene>
    <name evidence="2" type="ORF">SPLIT_LOCUS7939</name>
</gene>
<dbReference type="AlphaFoldDB" id="A0A9P0IAA9"/>
<name>A0A9P0IAA9_SPOLI</name>
<proteinExistence type="predicted"/>
<feature type="compositionally biased region" description="Low complexity" evidence="1">
    <location>
        <begin position="79"/>
        <end position="89"/>
    </location>
</feature>
<evidence type="ECO:0000313" key="2">
    <source>
        <dbReference type="EMBL" id="CAH1642583.1"/>
    </source>
</evidence>
<sequence>MEMQAQYTYRRAACTGQSPSSPASGHQSLPLPATHCRHVAPPARAATAARAAAALEYLGGGGPTVRVTESPSECWQRVGAPAAPAGRAGPARRPRQPRRRHRRRRLTALSGQVYLRAGA</sequence>
<evidence type="ECO:0000256" key="1">
    <source>
        <dbReference type="SAM" id="MobiDB-lite"/>
    </source>
</evidence>
<feature type="compositionally biased region" description="Polar residues" evidence="1">
    <location>
        <begin position="15"/>
        <end position="27"/>
    </location>
</feature>
<protein>
    <submittedName>
        <fullName evidence="2">Uncharacterized protein</fullName>
    </submittedName>
</protein>
<evidence type="ECO:0000313" key="3">
    <source>
        <dbReference type="Proteomes" id="UP001153321"/>
    </source>
</evidence>
<feature type="region of interest" description="Disordered" evidence="1">
    <location>
        <begin position="79"/>
        <end position="112"/>
    </location>
</feature>
<organism evidence="2 3">
    <name type="scientific">Spodoptera littoralis</name>
    <name type="common">Egyptian cotton leafworm</name>
    <dbReference type="NCBI Taxonomy" id="7109"/>
    <lineage>
        <taxon>Eukaryota</taxon>
        <taxon>Metazoa</taxon>
        <taxon>Ecdysozoa</taxon>
        <taxon>Arthropoda</taxon>
        <taxon>Hexapoda</taxon>
        <taxon>Insecta</taxon>
        <taxon>Pterygota</taxon>
        <taxon>Neoptera</taxon>
        <taxon>Endopterygota</taxon>
        <taxon>Lepidoptera</taxon>
        <taxon>Glossata</taxon>
        <taxon>Ditrysia</taxon>
        <taxon>Noctuoidea</taxon>
        <taxon>Noctuidae</taxon>
        <taxon>Amphipyrinae</taxon>
        <taxon>Spodoptera</taxon>
    </lineage>
</organism>